<feature type="compositionally biased region" description="Polar residues" evidence="1">
    <location>
        <begin position="75"/>
        <end position="84"/>
    </location>
</feature>
<dbReference type="EMBL" id="JAOYFB010000038">
    <property type="protein sequence ID" value="KAK4026820.1"/>
    <property type="molecule type" value="Genomic_DNA"/>
</dbReference>
<sequence>MTAQASQKKESMLYVDRSRWSNFCKKQMGERSVVDARQTDHPLKTFSFKDMREKCRKITSSQSKYDPSSFRPKENCSSIVSEEI</sequence>
<comment type="caution">
    <text evidence="2">The sequence shown here is derived from an EMBL/GenBank/DDBJ whole genome shotgun (WGS) entry which is preliminary data.</text>
</comment>
<name>A0ABR0ANW6_9CRUS</name>
<dbReference type="Proteomes" id="UP001234178">
    <property type="component" value="Unassembled WGS sequence"/>
</dbReference>
<organism evidence="2 3">
    <name type="scientific">Daphnia magna</name>
    <dbReference type="NCBI Taxonomy" id="35525"/>
    <lineage>
        <taxon>Eukaryota</taxon>
        <taxon>Metazoa</taxon>
        <taxon>Ecdysozoa</taxon>
        <taxon>Arthropoda</taxon>
        <taxon>Crustacea</taxon>
        <taxon>Branchiopoda</taxon>
        <taxon>Diplostraca</taxon>
        <taxon>Cladocera</taxon>
        <taxon>Anomopoda</taxon>
        <taxon>Daphniidae</taxon>
        <taxon>Daphnia</taxon>
    </lineage>
</organism>
<accession>A0ABR0ANW6</accession>
<evidence type="ECO:0000313" key="2">
    <source>
        <dbReference type="EMBL" id="KAK4026820.1"/>
    </source>
</evidence>
<evidence type="ECO:0000313" key="3">
    <source>
        <dbReference type="Proteomes" id="UP001234178"/>
    </source>
</evidence>
<feature type="region of interest" description="Disordered" evidence="1">
    <location>
        <begin position="59"/>
        <end position="84"/>
    </location>
</feature>
<keyword evidence="3" id="KW-1185">Reference proteome</keyword>
<proteinExistence type="predicted"/>
<evidence type="ECO:0000256" key="1">
    <source>
        <dbReference type="SAM" id="MobiDB-lite"/>
    </source>
</evidence>
<reference evidence="2 3" key="1">
    <citation type="journal article" date="2023" name="Nucleic Acids Res.">
        <title>The hologenome of Daphnia magna reveals possible DNA methylation and microbiome-mediated evolution of the host genome.</title>
        <authorList>
            <person name="Chaturvedi A."/>
            <person name="Li X."/>
            <person name="Dhandapani V."/>
            <person name="Marshall H."/>
            <person name="Kissane S."/>
            <person name="Cuenca-Cambronero M."/>
            <person name="Asole G."/>
            <person name="Calvet F."/>
            <person name="Ruiz-Romero M."/>
            <person name="Marangio P."/>
            <person name="Guigo R."/>
            <person name="Rago D."/>
            <person name="Mirbahai L."/>
            <person name="Eastwood N."/>
            <person name="Colbourne J.K."/>
            <person name="Zhou J."/>
            <person name="Mallon E."/>
            <person name="Orsini L."/>
        </authorList>
    </citation>
    <scope>NUCLEOTIDE SEQUENCE [LARGE SCALE GENOMIC DNA]</scope>
    <source>
        <strain evidence="2">LRV0_1</strain>
    </source>
</reference>
<gene>
    <name evidence="2" type="ORF">OUZ56_015846</name>
</gene>
<protein>
    <submittedName>
        <fullName evidence="2">Uncharacterized protein</fullName>
    </submittedName>
</protein>